<dbReference type="InterPro" id="IPR051806">
    <property type="entry name" value="HAD-like_SPP"/>
</dbReference>
<keyword evidence="1" id="KW-0378">Hydrolase</keyword>
<comment type="caution">
    <text evidence="1">The sequence shown here is derived from an EMBL/GenBank/DDBJ whole genome shotgun (WGS) entry which is preliminary data.</text>
</comment>
<dbReference type="Gene3D" id="3.40.50.1000">
    <property type="entry name" value="HAD superfamily/HAD-like"/>
    <property type="match status" value="1"/>
</dbReference>
<evidence type="ECO:0000313" key="2">
    <source>
        <dbReference type="Proteomes" id="UP001595909"/>
    </source>
</evidence>
<sequence length="224" mass="23664">MDGTLVDTEGLWSVTIQELAAHHGGELSTETREELTGSSLVRTVRAVRAEVGLDPDDDDGVATDGRWLTDRTAEVFGRGVPWRPGAREALAMVRAAGLPTALVTSTYRELTEVALDTIGRGFFDITVCGDEVPATKPDPSPYRLATGKLGVDPRASLAVEDSPTGTRSAVAAGATVLVVPAEVPVPAGERRVLRESLVGLTLDDLRDALRNGSGSDHRSRAVAR</sequence>
<dbReference type="InterPro" id="IPR041492">
    <property type="entry name" value="HAD_2"/>
</dbReference>
<dbReference type="NCBIfam" id="TIGR01509">
    <property type="entry name" value="HAD-SF-IA-v3"/>
    <property type="match status" value="1"/>
</dbReference>
<accession>A0ABV9RG64</accession>
<dbReference type="InterPro" id="IPR036412">
    <property type="entry name" value="HAD-like_sf"/>
</dbReference>
<dbReference type="PANTHER" id="PTHR43481:SF4">
    <property type="entry name" value="GLYCEROL-1-PHOSPHATE PHOSPHOHYDROLASE 1-RELATED"/>
    <property type="match status" value="1"/>
</dbReference>
<dbReference type="PANTHER" id="PTHR43481">
    <property type="entry name" value="FRUCTOSE-1-PHOSPHATE PHOSPHATASE"/>
    <property type="match status" value="1"/>
</dbReference>
<dbReference type="EMBL" id="JBHSIM010000017">
    <property type="protein sequence ID" value="MFC4832311.1"/>
    <property type="molecule type" value="Genomic_DNA"/>
</dbReference>
<gene>
    <name evidence="1" type="ORF">ACFPEL_07815</name>
</gene>
<reference evidence="2" key="1">
    <citation type="journal article" date="2019" name="Int. J. Syst. Evol. Microbiol.">
        <title>The Global Catalogue of Microorganisms (GCM) 10K type strain sequencing project: providing services to taxonomists for standard genome sequencing and annotation.</title>
        <authorList>
            <consortium name="The Broad Institute Genomics Platform"/>
            <consortium name="The Broad Institute Genome Sequencing Center for Infectious Disease"/>
            <person name="Wu L."/>
            <person name="Ma J."/>
        </authorList>
    </citation>
    <scope>NUCLEOTIDE SEQUENCE [LARGE SCALE GENOMIC DNA]</scope>
    <source>
        <strain evidence="2">CCUG 50347</strain>
    </source>
</reference>
<dbReference type="Gene3D" id="1.10.150.240">
    <property type="entry name" value="Putative phosphatase, domain 2"/>
    <property type="match status" value="1"/>
</dbReference>
<keyword evidence="2" id="KW-1185">Reference proteome</keyword>
<evidence type="ECO:0000313" key="1">
    <source>
        <dbReference type="EMBL" id="MFC4832311.1"/>
    </source>
</evidence>
<dbReference type="CDD" id="cd07505">
    <property type="entry name" value="HAD_BPGM-like"/>
    <property type="match status" value="1"/>
</dbReference>
<dbReference type="GO" id="GO:0016787">
    <property type="term" value="F:hydrolase activity"/>
    <property type="evidence" value="ECO:0007669"/>
    <property type="project" value="UniProtKB-KW"/>
</dbReference>
<dbReference type="RefSeq" id="WP_378014914.1">
    <property type="nucleotide sequence ID" value="NZ_BAABHN010000017.1"/>
</dbReference>
<dbReference type="InterPro" id="IPR006439">
    <property type="entry name" value="HAD-SF_hydro_IA"/>
</dbReference>
<dbReference type="SUPFAM" id="SSF56784">
    <property type="entry name" value="HAD-like"/>
    <property type="match status" value="1"/>
</dbReference>
<organism evidence="1 2">
    <name type="scientific">Actinomycetospora chibensis</name>
    <dbReference type="NCBI Taxonomy" id="663606"/>
    <lineage>
        <taxon>Bacteria</taxon>
        <taxon>Bacillati</taxon>
        <taxon>Actinomycetota</taxon>
        <taxon>Actinomycetes</taxon>
        <taxon>Pseudonocardiales</taxon>
        <taxon>Pseudonocardiaceae</taxon>
        <taxon>Actinomycetospora</taxon>
    </lineage>
</organism>
<dbReference type="PRINTS" id="PR00413">
    <property type="entry name" value="HADHALOGNASE"/>
</dbReference>
<dbReference type="InterPro" id="IPR023198">
    <property type="entry name" value="PGP-like_dom2"/>
</dbReference>
<protein>
    <submittedName>
        <fullName evidence="1">HAD family hydrolase</fullName>
    </submittedName>
</protein>
<proteinExistence type="predicted"/>
<dbReference type="Pfam" id="PF13419">
    <property type="entry name" value="HAD_2"/>
    <property type="match status" value="1"/>
</dbReference>
<dbReference type="InterPro" id="IPR023214">
    <property type="entry name" value="HAD_sf"/>
</dbReference>
<dbReference type="Proteomes" id="UP001595909">
    <property type="component" value="Unassembled WGS sequence"/>
</dbReference>
<name>A0ABV9RG64_9PSEU</name>